<dbReference type="Pfam" id="PF14433">
    <property type="entry name" value="SUKH-3"/>
    <property type="match status" value="1"/>
</dbReference>
<keyword evidence="2" id="KW-1185">Reference proteome</keyword>
<gene>
    <name evidence="1" type="ORF">GCM10007424_20490</name>
</gene>
<protein>
    <recommendedName>
        <fullName evidence="3">SMI1/KNR4 family protein</fullName>
    </recommendedName>
</protein>
<dbReference type="InterPro" id="IPR037883">
    <property type="entry name" value="Knr4/Smi1-like_sf"/>
</dbReference>
<evidence type="ECO:0008006" key="3">
    <source>
        <dbReference type="Google" id="ProtNLM"/>
    </source>
</evidence>
<name>A0ABQ1JXF8_9FLAO</name>
<dbReference type="RefSeq" id="WP_188621199.1">
    <property type="nucleotide sequence ID" value="NZ_BMJE01000005.1"/>
</dbReference>
<dbReference type="InterPro" id="IPR025850">
    <property type="entry name" value="SUKH-3"/>
</dbReference>
<dbReference type="SUPFAM" id="SSF160631">
    <property type="entry name" value="SMI1/KNR4-like"/>
    <property type="match status" value="1"/>
</dbReference>
<evidence type="ECO:0000313" key="2">
    <source>
        <dbReference type="Proteomes" id="UP000615760"/>
    </source>
</evidence>
<evidence type="ECO:0000313" key="1">
    <source>
        <dbReference type="EMBL" id="GGB80283.1"/>
    </source>
</evidence>
<reference evidence="2" key="1">
    <citation type="journal article" date="2019" name="Int. J. Syst. Evol. Microbiol.">
        <title>The Global Catalogue of Microorganisms (GCM) 10K type strain sequencing project: providing services to taxonomists for standard genome sequencing and annotation.</title>
        <authorList>
            <consortium name="The Broad Institute Genomics Platform"/>
            <consortium name="The Broad Institute Genome Sequencing Center for Infectious Disease"/>
            <person name="Wu L."/>
            <person name="Ma J."/>
        </authorList>
    </citation>
    <scope>NUCLEOTIDE SEQUENCE [LARGE SCALE GENOMIC DNA]</scope>
    <source>
        <strain evidence="2">CGMCC 1.15461</strain>
    </source>
</reference>
<sequence>MQFKTEVQKQFEKAGWFESRNTENKLIQKISNYIDLPNHLKDFLKSYCDLIIEDCKPSKSEVINTLDTTIKFIKNNSEKNLPFSDVLYKVGYYYPDHYFVYTDSNGAVFLAGDRYFKISDTFTEGIEKIIEDNWTNYFEWNPETNQWVDEY</sequence>
<comment type="caution">
    <text evidence="1">The sequence shown here is derived from an EMBL/GenBank/DDBJ whole genome shotgun (WGS) entry which is preliminary data.</text>
</comment>
<dbReference type="EMBL" id="BMJE01000005">
    <property type="protein sequence ID" value="GGB80283.1"/>
    <property type="molecule type" value="Genomic_DNA"/>
</dbReference>
<proteinExistence type="predicted"/>
<organism evidence="1 2">
    <name type="scientific">Flavobacterium suaedae</name>
    <dbReference type="NCBI Taxonomy" id="1767027"/>
    <lineage>
        <taxon>Bacteria</taxon>
        <taxon>Pseudomonadati</taxon>
        <taxon>Bacteroidota</taxon>
        <taxon>Flavobacteriia</taxon>
        <taxon>Flavobacteriales</taxon>
        <taxon>Flavobacteriaceae</taxon>
        <taxon>Flavobacterium</taxon>
    </lineage>
</organism>
<dbReference type="Proteomes" id="UP000615760">
    <property type="component" value="Unassembled WGS sequence"/>
</dbReference>
<accession>A0ABQ1JXF8</accession>